<evidence type="ECO:0000256" key="4">
    <source>
        <dbReference type="ARBA" id="ARBA00023242"/>
    </source>
</evidence>
<dbReference type="InterPro" id="IPR032501">
    <property type="entry name" value="Prot_ATP_ID_OB_2nd"/>
</dbReference>
<comment type="subcellular location">
    <subcellularLocation>
        <location evidence="1">Nucleus</location>
    </subcellularLocation>
</comment>
<dbReference type="InterPro" id="IPR041569">
    <property type="entry name" value="AAA_lid_3"/>
</dbReference>
<evidence type="ECO:0000259" key="9">
    <source>
        <dbReference type="Pfam" id="PF17862"/>
    </source>
</evidence>
<dbReference type="GO" id="GO:0016887">
    <property type="term" value="F:ATP hydrolysis activity"/>
    <property type="evidence" value="ECO:0007669"/>
    <property type="project" value="InterPro"/>
</dbReference>
<evidence type="ECO:0000259" key="7">
    <source>
        <dbReference type="Pfam" id="PF00004"/>
    </source>
</evidence>
<dbReference type="SUPFAM" id="SSF52540">
    <property type="entry name" value="P-loop containing nucleoside triphosphate hydrolases"/>
    <property type="match status" value="1"/>
</dbReference>
<dbReference type="EMBL" id="KI658292">
    <property type="protein sequence ID" value="ETN83137.1"/>
    <property type="molecule type" value="Genomic_DNA"/>
</dbReference>
<evidence type="ECO:0000256" key="2">
    <source>
        <dbReference type="ARBA" id="ARBA00022741"/>
    </source>
</evidence>
<dbReference type="InterPro" id="IPR012340">
    <property type="entry name" value="NA-bd_OB-fold"/>
</dbReference>
<feature type="domain" description="ATPase AAA-type core" evidence="7">
    <location>
        <begin position="190"/>
        <end position="242"/>
    </location>
</feature>
<dbReference type="FunFam" id="1.10.8.60:FF:000018">
    <property type="entry name" value="26S protease regulatory subunit 6B"/>
    <property type="match status" value="1"/>
</dbReference>
<dbReference type="PANTHER" id="PTHR23073">
    <property type="entry name" value="26S PROTEASOME REGULATORY SUBUNIT"/>
    <property type="match status" value="1"/>
</dbReference>
<dbReference type="GO" id="GO:0005634">
    <property type="term" value="C:nucleus"/>
    <property type="evidence" value="ECO:0007669"/>
    <property type="project" value="UniProtKB-SubCell"/>
</dbReference>
<dbReference type="FunFam" id="2.40.50.140:FF:000049">
    <property type="entry name" value="26S protease regulatory subunit 6B"/>
    <property type="match status" value="1"/>
</dbReference>
<protein>
    <submittedName>
        <fullName evidence="10">ATPase, AAA family</fullName>
    </submittedName>
</protein>
<evidence type="ECO:0000256" key="3">
    <source>
        <dbReference type="ARBA" id="ARBA00022840"/>
    </source>
</evidence>
<dbReference type="Proteomes" id="UP000053676">
    <property type="component" value="Unassembled WGS sequence"/>
</dbReference>
<evidence type="ECO:0000259" key="8">
    <source>
        <dbReference type="Pfam" id="PF16450"/>
    </source>
</evidence>
<accession>W2TQ33</accession>
<dbReference type="InterPro" id="IPR003960">
    <property type="entry name" value="ATPase_AAA_CS"/>
</dbReference>
<feature type="domain" description="Proteasomal ATPase second OB" evidence="8">
    <location>
        <begin position="87"/>
        <end position="142"/>
    </location>
</feature>
<dbReference type="InterPro" id="IPR050221">
    <property type="entry name" value="26S_Proteasome_ATPase"/>
</dbReference>
<keyword evidence="3 6" id="KW-0067">ATP-binding</keyword>
<gene>
    <name evidence="10" type="ORF">NECAME_07553</name>
</gene>
<organism evidence="10 11">
    <name type="scientific">Necator americanus</name>
    <name type="common">Human hookworm</name>
    <dbReference type="NCBI Taxonomy" id="51031"/>
    <lineage>
        <taxon>Eukaryota</taxon>
        <taxon>Metazoa</taxon>
        <taxon>Ecdysozoa</taxon>
        <taxon>Nematoda</taxon>
        <taxon>Chromadorea</taxon>
        <taxon>Rhabditida</taxon>
        <taxon>Rhabditina</taxon>
        <taxon>Rhabditomorpha</taxon>
        <taxon>Strongyloidea</taxon>
        <taxon>Ancylostomatidae</taxon>
        <taxon>Bunostominae</taxon>
        <taxon>Necator</taxon>
    </lineage>
</organism>
<dbReference type="InterPro" id="IPR027417">
    <property type="entry name" value="P-loop_NTPase"/>
</dbReference>
<feature type="domain" description="AAA ATPase AAA+ lid" evidence="9">
    <location>
        <begin position="264"/>
        <end position="308"/>
    </location>
</feature>
<dbReference type="PROSITE" id="PS00674">
    <property type="entry name" value="AAA"/>
    <property type="match status" value="1"/>
</dbReference>
<dbReference type="Pfam" id="PF17862">
    <property type="entry name" value="AAA_lid_3"/>
    <property type="match status" value="1"/>
</dbReference>
<keyword evidence="2 6" id="KW-0547">Nucleotide-binding</keyword>
<dbReference type="GO" id="GO:0005524">
    <property type="term" value="F:ATP binding"/>
    <property type="evidence" value="ECO:0007669"/>
    <property type="project" value="UniProtKB-KW"/>
</dbReference>
<reference evidence="11" key="1">
    <citation type="journal article" date="2014" name="Nat. Genet.">
        <title>Genome of the human hookworm Necator americanus.</title>
        <authorList>
            <person name="Tang Y.T."/>
            <person name="Gao X."/>
            <person name="Rosa B.A."/>
            <person name="Abubucker S."/>
            <person name="Hallsworth-Pepin K."/>
            <person name="Martin J."/>
            <person name="Tyagi R."/>
            <person name="Heizer E."/>
            <person name="Zhang X."/>
            <person name="Bhonagiri-Palsikar V."/>
            <person name="Minx P."/>
            <person name="Warren W.C."/>
            <person name="Wang Q."/>
            <person name="Zhan B."/>
            <person name="Hotez P.J."/>
            <person name="Sternberg P.W."/>
            <person name="Dougall A."/>
            <person name="Gaze S.T."/>
            <person name="Mulvenna J."/>
            <person name="Sotillo J."/>
            <person name="Ranganathan S."/>
            <person name="Rabelo E.M."/>
            <person name="Wilson R.K."/>
            <person name="Felgner P.L."/>
            <person name="Bethony J."/>
            <person name="Hawdon J.M."/>
            <person name="Gasser R.B."/>
            <person name="Loukas A."/>
            <person name="Mitreva M."/>
        </authorList>
    </citation>
    <scope>NUCLEOTIDE SEQUENCE [LARGE SCALE GENOMIC DNA]</scope>
</reference>
<dbReference type="Pfam" id="PF16450">
    <property type="entry name" value="Prot_ATP_ID_OB_C"/>
    <property type="match status" value="1"/>
</dbReference>
<keyword evidence="11" id="KW-1185">Reference proteome</keyword>
<keyword evidence="4" id="KW-0539">Nucleus</keyword>
<evidence type="ECO:0000313" key="10">
    <source>
        <dbReference type="EMBL" id="ETN83137.1"/>
    </source>
</evidence>
<dbReference type="STRING" id="51031.W2TQ33"/>
<proteinExistence type="inferred from homology"/>
<dbReference type="FunFam" id="3.40.50.300:FF:003803">
    <property type="entry name" value="Uncharacterized protein"/>
    <property type="match status" value="1"/>
</dbReference>
<dbReference type="Gene3D" id="2.40.50.140">
    <property type="entry name" value="Nucleic acid-binding proteins"/>
    <property type="match status" value="1"/>
</dbReference>
<dbReference type="Gene3D" id="1.10.8.60">
    <property type="match status" value="1"/>
</dbReference>
<evidence type="ECO:0000256" key="1">
    <source>
        <dbReference type="ARBA" id="ARBA00004123"/>
    </source>
</evidence>
<dbReference type="Gene3D" id="3.40.50.300">
    <property type="entry name" value="P-loop containing nucleotide triphosphate hydrolases"/>
    <property type="match status" value="2"/>
</dbReference>
<evidence type="ECO:0000256" key="5">
    <source>
        <dbReference type="ARBA" id="ARBA00024661"/>
    </source>
</evidence>
<comment type="similarity">
    <text evidence="6">Belongs to the AAA ATPase family.</text>
</comment>
<comment type="function">
    <text evidence="5">The 26S proteasome is involved in the ATP-dependent degradation of ubiquitinated proteins. The regulatory (or ATPase) complex confers ATP dependency and substrate specificity to the 26S complex.</text>
</comment>
<dbReference type="Pfam" id="PF00004">
    <property type="entry name" value="AAA"/>
    <property type="match status" value="1"/>
</dbReference>
<dbReference type="InterPro" id="IPR003959">
    <property type="entry name" value="ATPase_AAA_core"/>
</dbReference>
<sequence length="325" mass="37353">MSREYQYFLLKEDLDSVIAQVSVGEQQPKDVIDSENDDYLKLKKLENELDHLQVMEDYVKLETRNLEKELLHAQEEVKRIQSVPLVIGQFLEAVDQDHAIVGSTTGSNYYVRVLSILDRELLKPGCSVALHKYSNALVDVLPPEADSSIQMLRPDEKPDVSYADIGGLDMQKQEVREAVELPLTHGELYKQVQRILLELLNQMDGFDQSTNVKVIMATNRHDTLDPALLRPGRLDRKIEFPLPDRRQKRLVFTTITSKMNLSDDVDLEDYVARPDKISGADINAICQEAGMHAVRENRYVVLTKDFEKAYKNVIKKDQNDFEFYK</sequence>
<dbReference type="KEGG" id="nai:NECAME_07553"/>
<dbReference type="OrthoDB" id="10255768at2759"/>
<dbReference type="AlphaFoldDB" id="W2TQ33"/>
<name>W2TQ33_NECAM</name>
<evidence type="ECO:0000256" key="6">
    <source>
        <dbReference type="RuleBase" id="RU003651"/>
    </source>
</evidence>
<evidence type="ECO:0000313" key="11">
    <source>
        <dbReference type="Proteomes" id="UP000053676"/>
    </source>
</evidence>